<organism evidence="1 2">
    <name type="scientific">Hucho hucho</name>
    <name type="common">huchen</name>
    <dbReference type="NCBI Taxonomy" id="62062"/>
    <lineage>
        <taxon>Eukaryota</taxon>
        <taxon>Metazoa</taxon>
        <taxon>Chordata</taxon>
        <taxon>Craniata</taxon>
        <taxon>Vertebrata</taxon>
        <taxon>Euteleostomi</taxon>
        <taxon>Actinopterygii</taxon>
        <taxon>Neopterygii</taxon>
        <taxon>Teleostei</taxon>
        <taxon>Protacanthopterygii</taxon>
        <taxon>Salmoniformes</taxon>
        <taxon>Salmonidae</taxon>
        <taxon>Salmoninae</taxon>
        <taxon>Hucho</taxon>
    </lineage>
</organism>
<dbReference type="AlphaFoldDB" id="A0A4W5M840"/>
<reference evidence="1" key="3">
    <citation type="submission" date="2025-09" db="UniProtKB">
        <authorList>
            <consortium name="Ensembl"/>
        </authorList>
    </citation>
    <scope>IDENTIFICATION</scope>
</reference>
<accession>A0A4W5M840</accession>
<sequence length="131" mass="13484">TLDEPDPASAHPPTHIHPTTPLLVRSRELGGSVDIGLFHQHLSGGSHVRGPGVGASIEASNRDGVKLMARAQVLTLSQGEGEGRTRVGLAFDTGVGIGPEGLEAKVLGTGLRLGPRPTVSLVGNELECSVM</sequence>
<proteinExistence type="predicted"/>
<protein>
    <submittedName>
        <fullName evidence="1">Uncharacterized protein</fullName>
    </submittedName>
</protein>
<reference evidence="2" key="1">
    <citation type="submission" date="2018-06" db="EMBL/GenBank/DDBJ databases">
        <title>Genome assembly of Danube salmon.</title>
        <authorList>
            <person name="Macqueen D.J."/>
            <person name="Gundappa M.K."/>
        </authorList>
    </citation>
    <scope>NUCLEOTIDE SEQUENCE [LARGE SCALE GENOMIC DNA]</scope>
</reference>
<evidence type="ECO:0000313" key="1">
    <source>
        <dbReference type="Ensembl" id="ENSHHUP00000034866.1"/>
    </source>
</evidence>
<dbReference type="Ensembl" id="ENSHHUT00000036263.1">
    <property type="protein sequence ID" value="ENSHHUP00000034866.1"/>
    <property type="gene ID" value="ENSHHUG00000021946.1"/>
</dbReference>
<evidence type="ECO:0000313" key="2">
    <source>
        <dbReference type="Proteomes" id="UP000314982"/>
    </source>
</evidence>
<keyword evidence="2" id="KW-1185">Reference proteome</keyword>
<dbReference type="Proteomes" id="UP000314982">
    <property type="component" value="Unassembled WGS sequence"/>
</dbReference>
<dbReference type="GeneTree" id="ENSGT00990000208694"/>
<name>A0A4W5M840_9TELE</name>
<reference evidence="1" key="2">
    <citation type="submission" date="2025-08" db="UniProtKB">
        <authorList>
            <consortium name="Ensembl"/>
        </authorList>
    </citation>
    <scope>IDENTIFICATION</scope>
</reference>